<dbReference type="Pfam" id="PF02518">
    <property type="entry name" value="HATPase_c"/>
    <property type="match status" value="1"/>
</dbReference>
<evidence type="ECO:0000256" key="11">
    <source>
        <dbReference type="SAM" id="Phobius"/>
    </source>
</evidence>
<dbReference type="InterPro" id="IPR004358">
    <property type="entry name" value="Sig_transdc_His_kin-like_C"/>
</dbReference>
<dbReference type="SUPFAM" id="SSF55874">
    <property type="entry name" value="ATPase domain of HSP90 chaperone/DNA topoisomerase II/histidine kinase"/>
    <property type="match status" value="1"/>
</dbReference>
<dbReference type="GO" id="GO:0005886">
    <property type="term" value="C:plasma membrane"/>
    <property type="evidence" value="ECO:0007669"/>
    <property type="project" value="TreeGrafter"/>
</dbReference>
<dbReference type="EMBL" id="LAZR01000311">
    <property type="protein sequence ID" value="KKN75389.1"/>
    <property type="molecule type" value="Genomic_DNA"/>
</dbReference>
<evidence type="ECO:0000256" key="2">
    <source>
        <dbReference type="ARBA" id="ARBA00004370"/>
    </source>
</evidence>
<evidence type="ECO:0000256" key="9">
    <source>
        <dbReference type="ARBA" id="ARBA00023012"/>
    </source>
</evidence>
<evidence type="ECO:0000259" key="13">
    <source>
        <dbReference type="PROSITE" id="PS50885"/>
    </source>
</evidence>
<reference evidence="14" key="1">
    <citation type="journal article" date="2015" name="Nature">
        <title>Complex archaea that bridge the gap between prokaryotes and eukaryotes.</title>
        <authorList>
            <person name="Spang A."/>
            <person name="Saw J.H."/>
            <person name="Jorgensen S.L."/>
            <person name="Zaremba-Niedzwiedzka K."/>
            <person name="Martijn J."/>
            <person name="Lind A.E."/>
            <person name="van Eijk R."/>
            <person name="Schleper C."/>
            <person name="Guy L."/>
            <person name="Ettema T.J."/>
        </authorList>
    </citation>
    <scope>NUCLEOTIDE SEQUENCE</scope>
</reference>
<dbReference type="InterPro" id="IPR005467">
    <property type="entry name" value="His_kinase_dom"/>
</dbReference>
<dbReference type="PANTHER" id="PTHR45436:SF5">
    <property type="entry name" value="SENSOR HISTIDINE KINASE TRCS"/>
    <property type="match status" value="1"/>
</dbReference>
<dbReference type="PANTHER" id="PTHR45436">
    <property type="entry name" value="SENSOR HISTIDINE KINASE YKOH"/>
    <property type="match status" value="1"/>
</dbReference>
<comment type="caution">
    <text evidence="14">The sequence shown here is derived from an EMBL/GenBank/DDBJ whole genome shotgun (WGS) entry which is preliminary data.</text>
</comment>
<keyword evidence="9" id="KW-0902">Two-component regulatory system</keyword>
<dbReference type="PROSITE" id="PS50885">
    <property type="entry name" value="HAMP"/>
    <property type="match status" value="1"/>
</dbReference>
<comment type="catalytic activity">
    <reaction evidence="1">
        <text>ATP + protein L-histidine = ADP + protein N-phospho-L-histidine.</text>
        <dbReference type="EC" id="2.7.13.3"/>
    </reaction>
</comment>
<evidence type="ECO:0000256" key="6">
    <source>
        <dbReference type="ARBA" id="ARBA00022692"/>
    </source>
</evidence>
<evidence type="ECO:0000256" key="5">
    <source>
        <dbReference type="ARBA" id="ARBA00022679"/>
    </source>
</evidence>
<protein>
    <recommendedName>
        <fullName evidence="3">histidine kinase</fullName>
        <ecNumber evidence="3">2.7.13.3</ecNumber>
    </recommendedName>
</protein>
<dbReference type="PROSITE" id="PS50109">
    <property type="entry name" value="HIS_KIN"/>
    <property type="match status" value="1"/>
</dbReference>
<evidence type="ECO:0000256" key="7">
    <source>
        <dbReference type="ARBA" id="ARBA00022777"/>
    </source>
</evidence>
<comment type="subcellular location">
    <subcellularLocation>
        <location evidence="2">Membrane</location>
    </subcellularLocation>
</comment>
<evidence type="ECO:0000256" key="1">
    <source>
        <dbReference type="ARBA" id="ARBA00000085"/>
    </source>
</evidence>
<name>A0A0F9T896_9ZZZZ</name>
<gene>
    <name evidence="14" type="ORF">LCGC14_0381330</name>
</gene>
<keyword evidence="4" id="KW-0597">Phosphoprotein</keyword>
<evidence type="ECO:0000256" key="3">
    <source>
        <dbReference type="ARBA" id="ARBA00012438"/>
    </source>
</evidence>
<accession>A0A0F9T896</accession>
<feature type="domain" description="HAMP" evidence="13">
    <location>
        <begin position="194"/>
        <end position="242"/>
    </location>
</feature>
<feature type="domain" description="Histidine kinase" evidence="12">
    <location>
        <begin position="250"/>
        <end position="452"/>
    </location>
</feature>
<dbReference type="GO" id="GO:0000155">
    <property type="term" value="F:phosphorelay sensor kinase activity"/>
    <property type="evidence" value="ECO:0007669"/>
    <property type="project" value="InterPro"/>
</dbReference>
<evidence type="ECO:0000313" key="14">
    <source>
        <dbReference type="EMBL" id="KKN75389.1"/>
    </source>
</evidence>
<dbReference type="SMART" id="SM00387">
    <property type="entry name" value="HATPase_c"/>
    <property type="match status" value="1"/>
</dbReference>
<feature type="transmembrane region" description="Helical" evidence="11">
    <location>
        <begin position="12"/>
        <end position="34"/>
    </location>
</feature>
<keyword evidence="10 11" id="KW-0472">Membrane</keyword>
<evidence type="ECO:0000259" key="12">
    <source>
        <dbReference type="PROSITE" id="PS50109"/>
    </source>
</evidence>
<evidence type="ECO:0000256" key="10">
    <source>
        <dbReference type="ARBA" id="ARBA00023136"/>
    </source>
</evidence>
<dbReference type="InterPro" id="IPR036890">
    <property type="entry name" value="HATPase_C_sf"/>
</dbReference>
<evidence type="ECO:0000256" key="4">
    <source>
        <dbReference type="ARBA" id="ARBA00022553"/>
    </source>
</evidence>
<keyword evidence="5" id="KW-0808">Transferase</keyword>
<feature type="transmembrane region" description="Helical" evidence="11">
    <location>
        <begin position="171"/>
        <end position="192"/>
    </location>
</feature>
<dbReference type="InterPro" id="IPR003594">
    <property type="entry name" value="HATPase_dom"/>
</dbReference>
<dbReference type="InterPro" id="IPR003660">
    <property type="entry name" value="HAMP_dom"/>
</dbReference>
<dbReference type="Gene3D" id="1.10.287.130">
    <property type="match status" value="1"/>
</dbReference>
<dbReference type="InterPro" id="IPR036097">
    <property type="entry name" value="HisK_dim/P_sf"/>
</dbReference>
<proteinExistence type="predicted"/>
<keyword evidence="8 11" id="KW-1133">Transmembrane helix</keyword>
<dbReference type="Gene3D" id="3.30.565.10">
    <property type="entry name" value="Histidine kinase-like ATPase, C-terminal domain"/>
    <property type="match status" value="1"/>
</dbReference>
<dbReference type="SUPFAM" id="SSF47384">
    <property type="entry name" value="Homodimeric domain of signal transducing histidine kinase"/>
    <property type="match status" value="1"/>
</dbReference>
<evidence type="ECO:0000256" key="8">
    <source>
        <dbReference type="ARBA" id="ARBA00022989"/>
    </source>
</evidence>
<dbReference type="AlphaFoldDB" id="A0A0F9T896"/>
<dbReference type="InterPro" id="IPR050428">
    <property type="entry name" value="TCS_sensor_his_kinase"/>
</dbReference>
<dbReference type="EC" id="2.7.13.3" evidence="3"/>
<keyword evidence="6 11" id="KW-0812">Transmembrane</keyword>
<sequence>MQRGKSIRLRLAGFAIVVVASTMLVTWFGLTLLFERNIERRAGLELDAHLEQIIGGLRFQSDGTAKLSREIADPRFGKVFGGLYFQVATPEKEVLLKSRSLWDTELDLPLDALTFGEVHVHTRSGPNNTVLLLHESRIDFNIQGVMHPLIVTVGIDKSEILVQRAGFARDLVPALAILALVLLLGFAFQIIIGIRPLDRLRIGVSDVRSGKAKRLPTSAPTEVVPLIDEVNSLLDQQDDSIVRARDRAADLAHGLKTPLTALGTDIQRLRKVGVDDIANDIELLSARMRKHLDRELALARDRHGRQHARTQAKSALNSIISTLEKTPNGEFLAFENSVPEFVELAVEQGDFLEVMGNLLENACRFSMNAISIECSVRDEWASILIKDDGPGVAESKVAHIAKRGVRLDTSGTGSGLGLAIVKDILDAYGGQLTLQNVATGGLCAVVTVPVAPLPTSKENQ</sequence>
<organism evidence="14">
    <name type="scientific">marine sediment metagenome</name>
    <dbReference type="NCBI Taxonomy" id="412755"/>
    <lineage>
        <taxon>unclassified sequences</taxon>
        <taxon>metagenomes</taxon>
        <taxon>ecological metagenomes</taxon>
    </lineage>
</organism>
<keyword evidence="7" id="KW-0418">Kinase</keyword>
<dbReference type="PRINTS" id="PR00344">
    <property type="entry name" value="BCTRLSENSOR"/>
</dbReference>